<keyword evidence="5 8" id="KW-0472">Membrane</keyword>
<protein>
    <recommendedName>
        <fullName evidence="9">Fibronectin type-III domain-containing protein</fullName>
    </recommendedName>
</protein>
<dbReference type="PROSITE" id="PS01356">
    <property type="entry name" value="HEMATOPO_REC_S_F2"/>
    <property type="match status" value="1"/>
</dbReference>
<dbReference type="InterPro" id="IPR003961">
    <property type="entry name" value="FN3_dom"/>
</dbReference>
<reference evidence="10" key="1">
    <citation type="submission" date="2023-06" db="EMBL/GenBank/DDBJ databases">
        <title>Reference genome for the Northern bat (Eptesicus nilssonii), a most northern bat species.</title>
        <authorList>
            <person name="Laine V.N."/>
            <person name="Pulliainen A.T."/>
            <person name="Lilley T.M."/>
        </authorList>
    </citation>
    <scope>NUCLEOTIDE SEQUENCE</scope>
    <source>
        <strain evidence="10">BLF_Eptnil</strain>
        <tissue evidence="10">Kidney</tissue>
    </source>
</reference>
<keyword evidence="3" id="KW-0732">Signal</keyword>
<dbReference type="GO" id="GO:0009897">
    <property type="term" value="C:external side of plasma membrane"/>
    <property type="evidence" value="ECO:0007669"/>
    <property type="project" value="TreeGrafter"/>
</dbReference>
<keyword evidence="4 8" id="KW-1133">Transmembrane helix</keyword>
<feature type="transmembrane region" description="Helical" evidence="8">
    <location>
        <begin position="20"/>
        <end position="42"/>
    </location>
</feature>
<comment type="subcellular location">
    <subcellularLocation>
        <location evidence="1">Membrane</location>
        <topology evidence="1">Single-pass type I membrane protein</topology>
    </subcellularLocation>
</comment>
<dbReference type="InterPro" id="IPR015321">
    <property type="entry name" value="TypeI_recpt_CBD"/>
</dbReference>
<dbReference type="PANTHER" id="PTHR23037">
    <property type="entry name" value="CYTOKINE RECEPTOR"/>
    <property type="match status" value="1"/>
</dbReference>
<evidence type="ECO:0000256" key="6">
    <source>
        <dbReference type="ARBA" id="ARBA00023170"/>
    </source>
</evidence>
<evidence type="ECO:0000259" key="9">
    <source>
        <dbReference type="PROSITE" id="PS50853"/>
    </source>
</evidence>
<accession>A0AA40LH62</accession>
<dbReference type="FunFam" id="2.60.40.10:FF:000818">
    <property type="entry name" value="Interleukin 5 receptor subunit alpha"/>
    <property type="match status" value="1"/>
</dbReference>
<dbReference type="Pfam" id="PF09240">
    <property type="entry name" value="IL6Ra-bind"/>
    <property type="match status" value="1"/>
</dbReference>
<evidence type="ECO:0000256" key="4">
    <source>
        <dbReference type="ARBA" id="ARBA00022989"/>
    </source>
</evidence>
<keyword evidence="7" id="KW-0325">Glycoprotein</keyword>
<dbReference type="PANTHER" id="PTHR23037:SF46">
    <property type="entry name" value="INTERLEUKIN 5 RECEPTOR SUBUNIT ALPHA"/>
    <property type="match status" value="1"/>
</dbReference>
<dbReference type="PROSITE" id="PS50853">
    <property type="entry name" value="FN3"/>
    <property type="match status" value="1"/>
</dbReference>
<feature type="domain" description="Fibronectin type-III" evidence="9">
    <location>
        <begin position="51"/>
        <end position="155"/>
    </location>
</feature>
<organism evidence="10 11">
    <name type="scientific">Cnephaeus nilssonii</name>
    <name type="common">Northern bat</name>
    <name type="synonym">Eptesicus nilssonii</name>
    <dbReference type="NCBI Taxonomy" id="3371016"/>
    <lineage>
        <taxon>Eukaryota</taxon>
        <taxon>Metazoa</taxon>
        <taxon>Chordata</taxon>
        <taxon>Craniata</taxon>
        <taxon>Vertebrata</taxon>
        <taxon>Euteleostomi</taxon>
        <taxon>Mammalia</taxon>
        <taxon>Eutheria</taxon>
        <taxon>Laurasiatheria</taxon>
        <taxon>Chiroptera</taxon>
        <taxon>Yangochiroptera</taxon>
        <taxon>Vespertilionidae</taxon>
        <taxon>Cnephaeus</taxon>
    </lineage>
</organism>
<evidence type="ECO:0000256" key="3">
    <source>
        <dbReference type="ARBA" id="ARBA00022729"/>
    </source>
</evidence>
<evidence type="ECO:0000256" key="8">
    <source>
        <dbReference type="SAM" id="Phobius"/>
    </source>
</evidence>
<dbReference type="SUPFAM" id="SSF49265">
    <property type="entry name" value="Fibronectin type III"/>
    <property type="match status" value="2"/>
</dbReference>
<proteinExistence type="predicted"/>
<evidence type="ECO:0000313" key="11">
    <source>
        <dbReference type="Proteomes" id="UP001177744"/>
    </source>
</evidence>
<keyword evidence="2 8" id="KW-0812">Transmembrane</keyword>
<evidence type="ECO:0000256" key="2">
    <source>
        <dbReference type="ARBA" id="ARBA00022692"/>
    </source>
</evidence>
<name>A0AA40LH62_CNENI</name>
<dbReference type="Proteomes" id="UP001177744">
    <property type="component" value="Unassembled WGS sequence"/>
</dbReference>
<dbReference type="GO" id="GO:0004896">
    <property type="term" value="F:cytokine receptor activity"/>
    <property type="evidence" value="ECO:0007669"/>
    <property type="project" value="InterPro"/>
</dbReference>
<evidence type="ECO:0000313" key="10">
    <source>
        <dbReference type="EMBL" id="KAK1332610.1"/>
    </source>
</evidence>
<dbReference type="EMBL" id="JAULJE010000018">
    <property type="protein sequence ID" value="KAK1332610.1"/>
    <property type="molecule type" value="Genomic_DNA"/>
</dbReference>
<dbReference type="InterPro" id="IPR013783">
    <property type="entry name" value="Ig-like_fold"/>
</dbReference>
<dbReference type="InterPro" id="IPR036116">
    <property type="entry name" value="FN3_sf"/>
</dbReference>
<dbReference type="InterPro" id="IPR003532">
    <property type="entry name" value="Short_hematopoietin_rcpt_2_CS"/>
</dbReference>
<comment type="caution">
    <text evidence="10">The sequence shown here is derived from an EMBL/GenBank/DDBJ whole genome shotgun (WGS) entry which is preliminary data.</text>
</comment>
<evidence type="ECO:0000256" key="1">
    <source>
        <dbReference type="ARBA" id="ARBA00004479"/>
    </source>
</evidence>
<keyword evidence="6" id="KW-0675">Receptor</keyword>
<evidence type="ECO:0000256" key="7">
    <source>
        <dbReference type="ARBA" id="ARBA00023180"/>
    </source>
</evidence>
<dbReference type="FunFam" id="2.60.40.10:FF:000741">
    <property type="entry name" value="Interleukin 5 receptor subunit alpha"/>
    <property type="match status" value="1"/>
</dbReference>
<dbReference type="AlphaFoldDB" id="A0AA40LH62"/>
<dbReference type="Gene3D" id="2.60.40.10">
    <property type="entry name" value="Immunoglobulins"/>
    <property type="match status" value="3"/>
</dbReference>
<keyword evidence="11" id="KW-1185">Reference proteome</keyword>
<gene>
    <name evidence="10" type="ORF">QTO34_007293</name>
</gene>
<evidence type="ECO:0000256" key="5">
    <source>
        <dbReference type="ARBA" id="ARBA00023136"/>
    </source>
</evidence>
<sequence length="438" mass="48157">MLTSTRSSLTRRGSCLVGGWIAMAPTLLILLGAAAVLGAALLPGENCSLLPPVNFTIHAAGLAQVLLRWDPNPDQEPGTVKLGYRVKIHAPEEDEYETKNTESTRMAPLHRGFSASVRTVPWEKPSLPASGWVSAELPAPPGAPGTSAVNLTCSTHTMASNGTRARPYHVSLRCAWLRGAEAPEDTQYLLRYRYGAQTEECRRYSQDARRRNVACWFPRTVIDGKGRDWLAVQVSGSSARAAIRPYDGLFGLHAIDHVNPPGNVTAEVQGSRLHIHWEKPVSAFPGHCFDYQVRIHNARKGYFQTEKTTANEFTTTVNDISKYCVEVRATVSSVCREPGLWGEWSPAISVGDEARKPWTEWYPITLVAAVCLAFVASLACRTCHAWTKLFPPVPAPKSHIQDFAATVNYEKSGSRETESEVISYVEEPGLEGLEDLVF</sequence>